<gene>
    <name evidence="3" type="ORF">B0T14DRAFT_493561</name>
</gene>
<comment type="caution">
    <text evidence="3">The sequence shown here is derived from an EMBL/GenBank/DDBJ whole genome shotgun (WGS) entry which is preliminary data.</text>
</comment>
<accession>A0AA39X5T9</accession>
<dbReference type="EMBL" id="JAULSU010000002">
    <property type="protein sequence ID" value="KAK0627477.1"/>
    <property type="molecule type" value="Genomic_DNA"/>
</dbReference>
<feature type="transmembrane region" description="Helical" evidence="2">
    <location>
        <begin position="96"/>
        <end position="117"/>
    </location>
</feature>
<keyword evidence="2" id="KW-1133">Transmembrane helix</keyword>
<evidence type="ECO:0000256" key="2">
    <source>
        <dbReference type="SAM" id="Phobius"/>
    </source>
</evidence>
<organism evidence="3 4">
    <name type="scientific">Immersiella caudata</name>
    <dbReference type="NCBI Taxonomy" id="314043"/>
    <lineage>
        <taxon>Eukaryota</taxon>
        <taxon>Fungi</taxon>
        <taxon>Dikarya</taxon>
        <taxon>Ascomycota</taxon>
        <taxon>Pezizomycotina</taxon>
        <taxon>Sordariomycetes</taxon>
        <taxon>Sordariomycetidae</taxon>
        <taxon>Sordariales</taxon>
        <taxon>Lasiosphaeriaceae</taxon>
        <taxon>Immersiella</taxon>
    </lineage>
</organism>
<evidence type="ECO:0000256" key="1">
    <source>
        <dbReference type="SAM" id="MobiDB-lite"/>
    </source>
</evidence>
<proteinExistence type="predicted"/>
<protein>
    <submittedName>
        <fullName evidence="3">Uncharacterized protein</fullName>
    </submittedName>
</protein>
<name>A0AA39X5T9_9PEZI</name>
<evidence type="ECO:0000313" key="4">
    <source>
        <dbReference type="Proteomes" id="UP001175000"/>
    </source>
</evidence>
<dbReference type="AlphaFoldDB" id="A0AA39X5T9"/>
<feature type="region of interest" description="Disordered" evidence="1">
    <location>
        <begin position="1"/>
        <end position="26"/>
    </location>
</feature>
<feature type="transmembrane region" description="Helical" evidence="2">
    <location>
        <begin position="137"/>
        <end position="157"/>
    </location>
</feature>
<feature type="region of interest" description="Disordered" evidence="1">
    <location>
        <begin position="266"/>
        <end position="310"/>
    </location>
</feature>
<feature type="compositionally biased region" description="Polar residues" evidence="1">
    <location>
        <begin position="10"/>
        <end position="20"/>
    </location>
</feature>
<dbReference type="Proteomes" id="UP001175000">
    <property type="component" value="Unassembled WGS sequence"/>
</dbReference>
<keyword evidence="2" id="KW-0812">Transmembrane</keyword>
<sequence>MPEPVWRPCSSPSTTQPFHSDQSDHGRFRGSRCWTPGGVSRGHPSLRAEALIDGGSGDAIFWVILPSSAEKKLAGDPVFRLGGGSGYDVKYQARPLLVLGSGLFVPFLFTPLCIITSALPNNITRLFPSPTQTFKMLYKATILGFAAAASASLLHPADAVAHIQARQTDVAGATACISALAELLTLIPTPPPEVLSWALENPITDACDMTKLPESLSSAASSYQSEAVSFLVKESAKLSSIVSVCPDASSALNAIDQATLTCDAAGSTKTGSADTSATDAATKSGASSGPGSQTTGTTGGARSSSTQTAGGARETGFVGAAIAAVGFLGVVAAL</sequence>
<evidence type="ECO:0000313" key="3">
    <source>
        <dbReference type="EMBL" id="KAK0627477.1"/>
    </source>
</evidence>
<reference evidence="3" key="1">
    <citation type="submission" date="2023-06" db="EMBL/GenBank/DDBJ databases">
        <title>Genome-scale phylogeny and comparative genomics of the fungal order Sordariales.</title>
        <authorList>
            <consortium name="Lawrence Berkeley National Laboratory"/>
            <person name="Hensen N."/>
            <person name="Bonometti L."/>
            <person name="Westerberg I."/>
            <person name="Brannstrom I.O."/>
            <person name="Guillou S."/>
            <person name="Cros-Aarteil S."/>
            <person name="Calhoun S."/>
            <person name="Haridas S."/>
            <person name="Kuo A."/>
            <person name="Mondo S."/>
            <person name="Pangilinan J."/>
            <person name="Riley R."/>
            <person name="Labutti K."/>
            <person name="Andreopoulos B."/>
            <person name="Lipzen A."/>
            <person name="Chen C."/>
            <person name="Yanf M."/>
            <person name="Daum C."/>
            <person name="Ng V."/>
            <person name="Clum A."/>
            <person name="Steindorff A."/>
            <person name="Ohm R."/>
            <person name="Martin F."/>
            <person name="Silar P."/>
            <person name="Natvig D."/>
            <person name="Lalanne C."/>
            <person name="Gautier V."/>
            <person name="Ament-Velasquez S.L."/>
            <person name="Kruys A."/>
            <person name="Hutchinson M.I."/>
            <person name="Powell A.J."/>
            <person name="Barry K."/>
            <person name="Miller A.N."/>
            <person name="Grigoriev I.V."/>
            <person name="Debuchy R."/>
            <person name="Gladieux P."/>
            <person name="Thoren M.H."/>
            <person name="Johannesson H."/>
        </authorList>
    </citation>
    <scope>NUCLEOTIDE SEQUENCE</scope>
    <source>
        <strain evidence="3">CBS 606.72</strain>
    </source>
</reference>
<keyword evidence="4" id="KW-1185">Reference proteome</keyword>
<keyword evidence="2" id="KW-0472">Membrane</keyword>